<dbReference type="eggNOG" id="arCOG01245">
    <property type="taxonomic scope" value="Archaea"/>
</dbReference>
<dbReference type="GO" id="GO:0003677">
    <property type="term" value="F:DNA binding"/>
    <property type="evidence" value="ECO:0007669"/>
    <property type="project" value="InterPro"/>
</dbReference>
<dbReference type="KEGG" id="fpl:Ferp_0467"/>
<reference evidence="3 4" key="2">
    <citation type="journal article" date="2011" name="Stand. Genomic Sci.">
        <title>Complete genome sequence of Ferroglobus placidus AEDII12DO.</title>
        <authorList>
            <person name="Anderson I."/>
            <person name="Risso C."/>
            <person name="Holmes D."/>
            <person name="Lucas S."/>
            <person name="Copeland A."/>
            <person name="Lapidus A."/>
            <person name="Cheng J.F."/>
            <person name="Bruce D."/>
            <person name="Goodwin L."/>
            <person name="Pitluck S."/>
            <person name="Saunders E."/>
            <person name="Brettin T."/>
            <person name="Detter J.C."/>
            <person name="Han C."/>
            <person name="Tapia R."/>
            <person name="Larimer F."/>
            <person name="Land M."/>
            <person name="Hauser L."/>
            <person name="Woyke T."/>
            <person name="Lovley D."/>
            <person name="Kyrpides N."/>
            <person name="Ivanova N."/>
        </authorList>
    </citation>
    <scope>NUCLEOTIDE SEQUENCE [LARGE SCALE GENOMIC DNA]</scope>
    <source>
        <strain evidence="4">DSM 10642 / AEDII12DO</strain>
    </source>
</reference>
<dbReference type="RefSeq" id="WP_012964987.1">
    <property type="nucleotide sequence ID" value="NC_013849.1"/>
</dbReference>
<dbReference type="HOGENOM" id="CLU_051789_0_0_2"/>
<dbReference type="Proteomes" id="UP000002613">
    <property type="component" value="Chromosome"/>
</dbReference>
<name>D3S308_FERPA</name>
<feature type="region of interest" description="Disordered" evidence="2">
    <location>
        <begin position="1"/>
        <end position="22"/>
    </location>
</feature>
<organism evidence="3 4">
    <name type="scientific">Ferroglobus placidus (strain DSM 10642 / AEDII12DO)</name>
    <dbReference type="NCBI Taxonomy" id="589924"/>
    <lineage>
        <taxon>Archaea</taxon>
        <taxon>Methanobacteriati</taxon>
        <taxon>Methanobacteriota</taxon>
        <taxon>Archaeoglobi</taxon>
        <taxon>Archaeoglobales</taxon>
        <taxon>Archaeoglobaceae</taxon>
        <taxon>Ferroglobus</taxon>
    </lineage>
</organism>
<dbReference type="GeneID" id="8777966"/>
<dbReference type="AlphaFoldDB" id="D3S308"/>
<evidence type="ECO:0000313" key="3">
    <source>
        <dbReference type="EMBL" id="ADC64641.1"/>
    </source>
</evidence>
<evidence type="ECO:0000256" key="2">
    <source>
        <dbReference type="SAM" id="MobiDB-lite"/>
    </source>
</evidence>
<proteinExistence type="predicted"/>
<evidence type="ECO:0000256" key="1">
    <source>
        <dbReference type="ARBA" id="ARBA00023172"/>
    </source>
</evidence>
<dbReference type="SUPFAM" id="SSF56349">
    <property type="entry name" value="DNA breaking-rejoining enzymes"/>
    <property type="match status" value="1"/>
</dbReference>
<evidence type="ECO:0008006" key="5">
    <source>
        <dbReference type="Google" id="ProtNLM"/>
    </source>
</evidence>
<accession>D3S308</accession>
<dbReference type="InterPro" id="IPR013762">
    <property type="entry name" value="Integrase-like_cat_sf"/>
</dbReference>
<evidence type="ECO:0000313" key="4">
    <source>
        <dbReference type="Proteomes" id="UP000002613"/>
    </source>
</evidence>
<keyword evidence="4" id="KW-1185">Reference proteome</keyword>
<reference evidence="4" key="1">
    <citation type="submission" date="2010-02" db="EMBL/GenBank/DDBJ databases">
        <title>Complete sequence of Ferroglobus placidus DSM 10642.</title>
        <authorList>
            <consortium name="US DOE Joint Genome Institute"/>
            <person name="Lucas S."/>
            <person name="Copeland A."/>
            <person name="Lapidus A."/>
            <person name="Cheng J.-F."/>
            <person name="Bruce D."/>
            <person name="Goodwin L."/>
            <person name="Pitluck S."/>
            <person name="Saunders E."/>
            <person name="Brettin T."/>
            <person name="Detter J.C."/>
            <person name="Han C."/>
            <person name="Tapia R."/>
            <person name="Larimer F."/>
            <person name="Land M."/>
            <person name="Hauser L."/>
            <person name="Kyrpides N."/>
            <person name="Ivanova N."/>
            <person name="Holmes D."/>
            <person name="Lovley D."/>
            <person name="Kyrpides N."/>
            <person name="Anderson I.J."/>
            <person name="Woyke T."/>
        </authorList>
    </citation>
    <scope>NUCLEOTIDE SEQUENCE [LARGE SCALE GENOMIC DNA]</scope>
    <source>
        <strain evidence="4">DSM 10642 / AEDII12DO</strain>
    </source>
</reference>
<dbReference type="STRING" id="589924.Ferp_0467"/>
<dbReference type="GO" id="GO:0006310">
    <property type="term" value="P:DNA recombination"/>
    <property type="evidence" value="ECO:0007669"/>
    <property type="project" value="UniProtKB-KW"/>
</dbReference>
<dbReference type="GO" id="GO:0015074">
    <property type="term" value="P:DNA integration"/>
    <property type="evidence" value="ECO:0007669"/>
    <property type="project" value="InterPro"/>
</dbReference>
<protein>
    <recommendedName>
        <fullName evidence="5">Integrase family protein</fullName>
    </recommendedName>
</protein>
<dbReference type="CDD" id="cd00397">
    <property type="entry name" value="DNA_BRE_C"/>
    <property type="match status" value="1"/>
</dbReference>
<dbReference type="PaxDb" id="589924-Ferp_0467"/>
<dbReference type="OrthoDB" id="359457at2157"/>
<gene>
    <name evidence="3" type="ordered locus">Ferp_0467</name>
</gene>
<sequence length="400" mass="46024">MDPDQDQGQDQNPPWQWRQQDQNPPAITSYRDLLKISSVLRWYRNLARGSPATADLYLKRLAKFCRDTDIDPEMLLDMEDSRLRDVLMDYITSLEDKSGSYAISFVKVLKSWFRFHNRPFNVHIRIKDVHRTRVSETERVPSKKELRKVLWKADLRVRAAIALIAFAGVRLGVLGDYRGEDGLRIGDVPELRIGDRVEFINTPAMVVVRSSLSKAGHQYFTFLCEEGCEYLQDYLSMRLRKGEKLTPSSPLISGRAGTSFLRTASISNAVRKAIRIAGFDWRPYVLRHYFDTYMLMAEAAGIIPEDYRVFWMGHKGDIEHQYTTNKNRLPESLVEDMRLKYERAAMFFLQTRTAEGGDEGVEPKQKAVRPEEIDSYLEAGWVYVATLPDGRVIVGKGNSP</sequence>
<dbReference type="InterPro" id="IPR011010">
    <property type="entry name" value="DNA_brk_join_enz"/>
</dbReference>
<dbReference type="EMBL" id="CP001899">
    <property type="protein sequence ID" value="ADC64641.1"/>
    <property type="molecule type" value="Genomic_DNA"/>
</dbReference>
<keyword evidence="1" id="KW-0233">DNA recombination</keyword>
<dbReference type="Gene3D" id="1.10.443.10">
    <property type="entry name" value="Intergrase catalytic core"/>
    <property type="match status" value="1"/>
</dbReference>